<dbReference type="PRINTS" id="PR00837">
    <property type="entry name" value="V5TPXLIKE"/>
</dbReference>
<name>A0A9J6ESG0_RHIMP</name>
<evidence type="ECO:0000256" key="1">
    <source>
        <dbReference type="SAM" id="SignalP"/>
    </source>
</evidence>
<dbReference type="SMART" id="SM00198">
    <property type="entry name" value="SCP"/>
    <property type="match status" value="1"/>
</dbReference>
<feature type="domain" description="SCP" evidence="2">
    <location>
        <begin position="67"/>
        <end position="204"/>
    </location>
</feature>
<evidence type="ECO:0000259" key="2">
    <source>
        <dbReference type="SMART" id="SM00198"/>
    </source>
</evidence>
<sequence length="245" mass="27710">MKLLLAAFVVAIFGASVPTSCFIFGPRFTKQIIIGGPNGKHGMGSGGGGGPYEPLDFKGVFTRSMRKLQRQVLKHTNRYRRMHGVHALKEDEKPLPPFLEHIASSEEQWEATLRSSRPDIVGAILVYELVEQLRVAYAGLMLVKSWYDEIKQYNYNNPGFSAATGHFTQLVWKDCRRIGTGVARGPKGTYYVVSVYEPRGNIVGQFAEQVLQPISEGATRRGGGNVRHKNRWRHRRRHYDDDYDD</sequence>
<dbReference type="CDD" id="cd05382">
    <property type="entry name" value="CAP_GAPR1-like"/>
    <property type="match status" value="1"/>
</dbReference>
<dbReference type="SUPFAM" id="SSF55797">
    <property type="entry name" value="PR-1-like"/>
    <property type="match status" value="1"/>
</dbReference>
<protein>
    <recommendedName>
        <fullName evidence="2">SCP domain-containing protein</fullName>
    </recommendedName>
</protein>
<dbReference type="Gene3D" id="3.40.33.10">
    <property type="entry name" value="CAP"/>
    <property type="match status" value="1"/>
</dbReference>
<accession>A0A9J6ESG0</accession>
<evidence type="ECO:0000313" key="3">
    <source>
        <dbReference type="EMBL" id="KAH8037353.1"/>
    </source>
</evidence>
<dbReference type="VEuPathDB" id="VectorBase:LOC119179396"/>
<dbReference type="InterPro" id="IPR002413">
    <property type="entry name" value="V5_allergen-like"/>
</dbReference>
<evidence type="ECO:0000313" key="4">
    <source>
        <dbReference type="Proteomes" id="UP000821866"/>
    </source>
</evidence>
<dbReference type="InterPro" id="IPR014044">
    <property type="entry name" value="CAP_dom"/>
</dbReference>
<dbReference type="PANTHER" id="PTHR10334">
    <property type="entry name" value="CYSTEINE-RICH SECRETORY PROTEIN-RELATED"/>
    <property type="match status" value="1"/>
</dbReference>
<reference evidence="3" key="1">
    <citation type="journal article" date="2020" name="Cell">
        <title>Large-Scale Comparative Analyses of Tick Genomes Elucidate Their Genetic Diversity and Vector Capacities.</title>
        <authorList>
            <consortium name="Tick Genome and Microbiome Consortium (TIGMIC)"/>
            <person name="Jia N."/>
            <person name="Wang J."/>
            <person name="Shi W."/>
            <person name="Du L."/>
            <person name="Sun Y."/>
            <person name="Zhan W."/>
            <person name="Jiang J.F."/>
            <person name="Wang Q."/>
            <person name="Zhang B."/>
            <person name="Ji P."/>
            <person name="Bell-Sakyi L."/>
            <person name="Cui X.M."/>
            <person name="Yuan T.T."/>
            <person name="Jiang B.G."/>
            <person name="Yang W.F."/>
            <person name="Lam T.T."/>
            <person name="Chang Q.C."/>
            <person name="Ding S.J."/>
            <person name="Wang X.J."/>
            <person name="Zhu J.G."/>
            <person name="Ruan X.D."/>
            <person name="Zhao L."/>
            <person name="Wei J.T."/>
            <person name="Ye R.Z."/>
            <person name="Que T.C."/>
            <person name="Du C.H."/>
            <person name="Zhou Y.H."/>
            <person name="Cheng J.X."/>
            <person name="Dai P.F."/>
            <person name="Guo W.B."/>
            <person name="Han X.H."/>
            <person name="Huang E.J."/>
            <person name="Li L.F."/>
            <person name="Wei W."/>
            <person name="Gao Y.C."/>
            <person name="Liu J.Z."/>
            <person name="Shao H.Z."/>
            <person name="Wang X."/>
            <person name="Wang C.C."/>
            <person name="Yang T.C."/>
            <person name="Huo Q.B."/>
            <person name="Li W."/>
            <person name="Chen H.Y."/>
            <person name="Chen S.E."/>
            <person name="Zhou L.G."/>
            <person name="Ni X.B."/>
            <person name="Tian J.H."/>
            <person name="Sheng Y."/>
            <person name="Liu T."/>
            <person name="Pan Y.S."/>
            <person name="Xia L.Y."/>
            <person name="Li J."/>
            <person name="Zhao F."/>
            <person name="Cao W.C."/>
        </authorList>
    </citation>
    <scope>NUCLEOTIDE SEQUENCE</scope>
    <source>
        <strain evidence="3">Rmic-2018</strain>
    </source>
</reference>
<dbReference type="Proteomes" id="UP000821866">
    <property type="component" value="Chromosome 10"/>
</dbReference>
<dbReference type="EMBL" id="JABSTU010000002">
    <property type="protein sequence ID" value="KAH8037353.1"/>
    <property type="molecule type" value="Genomic_DNA"/>
</dbReference>
<feature type="signal peptide" evidence="1">
    <location>
        <begin position="1"/>
        <end position="21"/>
    </location>
</feature>
<gene>
    <name evidence="3" type="ORF">HPB51_009908</name>
</gene>
<proteinExistence type="predicted"/>
<keyword evidence="1" id="KW-0732">Signal</keyword>
<comment type="caution">
    <text evidence="3">The sequence shown here is derived from an EMBL/GenBank/DDBJ whole genome shotgun (WGS) entry which is preliminary data.</text>
</comment>
<dbReference type="InterPro" id="IPR035940">
    <property type="entry name" value="CAP_sf"/>
</dbReference>
<dbReference type="Pfam" id="PF00188">
    <property type="entry name" value="CAP"/>
    <property type="match status" value="1"/>
</dbReference>
<reference evidence="3" key="2">
    <citation type="submission" date="2021-09" db="EMBL/GenBank/DDBJ databases">
        <authorList>
            <person name="Jia N."/>
            <person name="Wang J."/>
            <person name="Shi W."/>
            <person name="Du L."/>
            <person name="Sun Y."/>
            <person name="Zhan W."/>
            <person name="Jiang J."/>
            <person name="Wang Q."/>
            <person name="Zhang B."/>
            <person name="Ji P."/>
            <person name="Sakyi L.B."/>
            <person name="Cui X."/>
            <person name="Yuan T."/>
            <person name="Jiang B."/>
            <person name="Yang W."/>
            <person name="Lam T.T.-Y."/>
            <person name="Chang Q."/>
            <person name="Ding S."/>
            <person name="Wang X."/>
            <person name="Zhu J."/>
            <person name="Ruan X."/>
            <person name="Zhao L."/>
            <person name="Wei J."/>
            <person name="Que T."/>
            <person name="Du C."/>
            <person name="Cheng J."/>
            <person name="Dai P."/>
            <person name="Han X."/>
            <person name="Huang E."/>
            <person name="Gao Y."/>
            <person name="Liu J."/>
            <person name="Shao H."/>
            <person name="Ye R."/>
            <person name="Li L."/>
            <person name="Wei W."/>
            <person name="Wang X."/>
            <person name="Wang C."/>
            <person name="Huo Q."/>
            <person name="Li W."/>
            <person name="Guo W."/>
            <person name="Chen H."/>
            <person name="Chen S."/>
            <person name="Zhou L."/>
            <person name="Zhou L."/>
            <person name="Ni X."/>
            <person name="Tian J."/>
            <person name="Zhou Y."/>
            <person name="Sheng Y."/>
            <person name="Liu T."/>
            <person name="Pan Y."/>
            <person name="Xia L."/>
            <person name="Li J."/>
            <person name="Zhao F."/>
            <person name="Cao W."/>
        </authorList>
    </citation>
    <scope>NUCLEOTIDE SEQUENCE</scope>
    <source>
        <strain evidence="3">Rmic-2018</strain>
        <tissue evidence="3">Larvae</tissue>
    </source>
</reference>
<keyword evidence="4" id="KW-1185">Reference proteome</keyword>
<dbReference type="InterPro" id="IPR034113">
    <property type="entry name" value="SCP_GAPR1-like"/>
</dbReference>
<dbReference type="InterPro" id="IPR001283">
    <property type="entry name" value="CRISP-related"/>
</dbReference>
<organism evidence="3 4">
    <name type="scientific">Rhipicephalus microplus</name>
    <name type="common">Cattle tick</name>
    <name type="synonym">Boophilus microplus</name>
    <dbReference type="NCBI Taxonomy" id="6941"/>
    <lineage>
        <taxon>Eukaryota</taxon>
        <taxon>Metazoa</taxon>
        <taxon>Ecdysozoa</taxon>
        <taxon>Arthropoda</taxon>
        <taxon>Chelicerata</taxon>
        <taxon>Arachnida</taxon>
        <taxon>Acari</taxon>
        <taxon>Parasitiformes</taxon>
        <taxon>Ixodida</taxon>
        <taxon>Ixodoidea</taxon>
        <taxon>Ixodidae</taxon>
        <taxon>Rhipicephalinae</taxon>
        <taxon>Rhipicephalus</taxon>
        <taxon>Boophilus</taxon>
    </lineage>
</organism>
<feature type="chain" id="PRO_5039955436" description="SCP domain-containing protein" evidence="1">
    <location>
        <begin position="22"/>
        <end position="245"/>
    </location>
</feature>
<dbReference type="PRINTS" id="PR00838">
    <property type="entry name" value="V5ALLERGEN"/>
</dbReference>
<dbReference type="AlphaFoldDB" id="A0A9J6ESG0"/>